<reference evidence="2 3" key="1">
    <citation type="submission" date="2018-11" db="EMBL/GenBank/DDBJ databases">
        <title>Draft genome of Simplicispira Flexivirga sp. BO-16.</title>
        <authorList>
            <person name="Im W.T."/>
        </authorList>
    </citation>
    <scope>NUCLEOTIDE SEQUENCE [LARGE SCALE GENOMIC DNA]</scope>
    <source>
        <strain evidence="2 3">BO-16</strain>
    </source>
</reference>
<evidence type="ECO:0000313" key="3">
    <source>
        <dbReference type="Proteomes" id="UP000271678"/>
    </source>
</evidence>
<dbReference type="GO" id="GO:0008168">
    <property type="term" value="F:methyltransferase activity"/>
    <property type="evidence" value="ECO:0007669"/>
    <property type="project" value="UniProtKB-KW"/>
</dbReference>
<organism evidence="2 3">
    <name type="scientific">Flexivirga caeni</name>
    <dbReference type="NCBI Taxonomy" id="2294115"/>
    <lineage>
        <taxon>Bacteria</taxon>
        <taxon>Bacillati</taxon>
        <taxon>Actinomycetota</taxon>
        <taxon>Actinomycetes</taxon>
        <taxon>Micrococcales</taxon>
        <taxon>Dermacoccaceae</taxon>
        <taxon>Flexivirga</taxon>
    </lineage>
</organism>
<name>A0A3M9M9K4_9MICO</name>
<dbReference type="OrthoDB" id="9810570at2"/>
<feature type="domain" description="THUMP-like" evidence="1">
    <location>
        <begin position="335"/>
        <end position="402"/>
    </location>
</feature>
<comment type="caution">
    <text evidence="2">The sequence shown here is derived from an EMBL/GenBank/DDBJ whole genome shotgun (WGS) entry which is preliminary data.</text>
</comment>
<dbReference type="Proteomes" id="UP000271678">
    <property type="component" value="Unassembled WGS sequence"/>
</dbReference>
<evidence type="ECO:0000259" key="1">
    <source>
        <dbReference type="Pfam" id="PF18096"/>
    </source>
</evidence>
<dbReference type="RefSeq" id="WP_123271278.1">
    <property type="nucleotide sequence ID" value="NZ_RJJQ01000008.1"/>
</dbReference>
<keyword evidence="3" id="KW-1185">Reference proteome</keyword>
<proteinExistence type="predicted"/>
<dbReference type="AlphaFoldDB" id="A0A3M9M9K4"/>
<dbReference type="SUPFAM" id="SSF53335">
    <property type="entry name" value="S-adenosyl-L-methionine-dependent methyltransferases"/>
    <property type="match status" value="1"/>
</dbReference>
<dbReference type="InterPro" id="IPR029063">
    <property type="entry name" value="SAM-dependent_MTases_sf"/>
</dbReference>
<sequence length="408" mass="44159">MTPGLLAKLISGEGAALLASLPPYDEAESFVLGERLRREGFDPELVAAALTQSRLRARGERKFGRAARDLLFTPDGLEQATRRQVARLHARRLAGSGARVVHDLGCGIGADARAFADSGLRVAAVDADEVTACIADYNLRPWPHARAEHELAERVRLPGRREAPDAAVWLDPARRTPGVADITGRTRRTFRLDELVPAWDFVCAAGAQVAAAGVKLSPSLAHGQVPPGTQAQWTSYDGEVVECVLWWNAAAWDVGRSALVVSDQFAYEVLERDAEDAGSQTARLDRLHGYLYEADRAVIRAGLSGALVRRVDGVELDTGVGIVSSPRDVVVPWAKKYVVTDAMPFNLKALRSWTRDHRIGRLTIKKKGASVDPDGLRRQLRLKGSAEATILVTRIGGAQAVLMLVPAP</sequence>
<dbReference type="GO" id="GO:0032259">
    <property type="term" value="P:methylation"/>
    <property type="evidence" value="ECO:0007669"/>
    <property type="project" value="UniProtKB-KW"/>
</dbReference>
<dbReference type="Gene3D" id="3.40.50.150">
    <property type="entry name" value="Vaccinia Virus protein VP39"/>
    <property type="match status" value="1"/>
</dbReference>
<accession>A0A3M9M9K4</accession>
<evidence type="ECO:0000313" key="2">
    <source>
        <dbReference type="EMBL" id="RNI22239.1"/>
    </source>
</evidence>
<gene>
    <name evidence="2" type="ORF">EFY87_09705</name>
</gene>
<protein>
    <submittedName>
        <fullName evidence="2">Class I SAM-dependent methyltransferase</fullName>
    </submittedName>
</protein>
<dbReference type="InterPro" id="IPR041497">
    <property type="entry name" value="Thump-like"/>
</dbReference>
<keyword evidence="2" id="KW-0808">Transferase</keyword>
<dbReference type="Pfam" id="PF18096">
    <property type="entry name" value="Thump_like"/>
    <property type="match status" value="1"/>
</dbReference>
<keyword evidence="2" id="KW-0489">Methyltransferase</keyword>
<dbReference type="EMBL" id="RJJQ01000008">
    <property type="protein sequence ID" value="RNI22239.1"/>
    <property type="molecule type" value="Genomic_DNA"/>
</dbReference>